<dbReference type="Pfam" id="PF01037">
    <property type="entry name" value="AsnC_trans_reg"/>
    <property type="match status" value="1"/>
</dbReference>
<dbReference type="InterPro" id="IPR019887">
    <property type="entry name" value="Tscrpt_reg_AsnC/Lrp_C"/>
</dbReference>
<dbReference type="InterPro" id="IPR000485">
    <property type="entry name" value="AsnC-type_HTH_dom"/>
</dbReference>
<reference evidence="5" key="1">
    <citation type="submission" date="2021-11" db="EMBL/GenBank/DDBJ databases">
        <title>Isoprene-degrading acetogen.</title>
        <authorList>
            <person name="Yang Y."/>
            <person name="Jin H."/>
            <person name="Yan J."/>
        </authorList>
    </citation>
    <scope>NUCLEOTIDE SEQUENCE</scope>
    <source>
        <strain evidence="5">Berkeley</strain>
    </source>
</reference>
<keyword evidence="3" id="KW-0804">Transcription</keyword>
<dbReference type="InterPro" id="IPR011008">
    <property type="entry name" value="Dimeric_a/b-barrel"/>
</dbReference>
<evidence type="ECO:0000256" key="2">
    <source>
        <dbReference type="ARBA" id="ARBA00023125"/>
    </source>
</evidence>
<dbReference type="Proteomes" id="UP001163550">
    <property type="component" value="Chromosome"/>
</dbReference>
<accession>A0ABY6HFI1</accession>
<dbReference type="InterPro" id="IPR036388">
    <property type="entry name" value="WH-like_DNA-bd_sf"/>
</dbReference>
<dbReference type="PROSITE" id="PS50956">
    <property type="entry name" value="HTH_ASNC_2"/>
    <property type="match status" value="1"/>
</dbReference>
<dbReference type="SUPFAM" id="SSF46785">
    <property type="entry name" value="Winged helix' DNA-binding domain"/>
    <property type="match status" value="1"/>
</dbReference>
<evidence type="ECO:0000256" key="3">
    <source>
        <dbReference type="ARBA" id="ARBA00023163"/>
    </source>
</evidence>
<proteinExistence type="predicted"/>
<dbReference type="InterPro" id="IPR019888">
    <property type="entry name" value="Tscrpt_reg_AsnC-like"/>
</dbReference>
<keyword evidence="6" id="KW-1185">Reference proteome</keyword>
<evidence type="ECO:0000259" key="4">
    <source>
        <dbReference type="PROSITE" id="PS50956"/>
    </source>
</evidence>
<keyword evidence="2" id="KW-0238">DNA-binding</keyword>
<dbReference type="SUPFAM" id="SSF54909">
    <property type="entry name" value="Dimeric alpha+beta barrel"/>
    <property type="match status" value="1"/>
</dbReference>
<dbReference type="CDD" id="cd00090">
    <property type="entry name" value="HTH_ARSR"/>
    <property type="match status" value="1"/>
</dbReference>
<dbReference type="EMBL" id="CP087994">
    <property type="protein sequence ID" value="UYO63250.1"/>
    <property type="molecule type" value="Genomic_DNA"/>
</dbReference>
<feature type="domain" description="HTH asnC-type" evidence="4">
    <location>
        <begin position="6"/>
        <end position="67"/>
    </location>
</feature>
<dbReference type="Gene3D" id="3.30.70.920">
    <property type="match status" value="1"/>
</dbReference>
<name>A0ABY6HFI1_9FIRM</name>
<dbReference type="InterPro" id="IPR011991">
    <property type="entry name" value="ArsR-like_HTH"/>
</dbReference>
<evidence type="ECO:0000256" key="1">
    <source>
        <dbReference type="ARBA" id="ARBA00023015"/>
    </source>
</evidence>
<keyword evidence="1" id="KW-0805">Transcription regulation</keyword>
<dbReference type="Pfam" id="PF13412">
    <property type="entry name" value="HTH_24"/>
    <property type="match status" value="1"/>
</dbReference>
<sequence length="151" mass="17167">MKNKQLDAIDLQILNLLQKNGRISIKELAAQVYLSSPAVSSRIEQLEKNNYISGYQAVVNPIKMGYHIKAFVNLEVEPIRKKEFYPYIQGCNNVIECNCVTGDYSMLLEVLFPSTSELDSFIGELQRFGRTKTLIVFSTSVEHRGIEFALE</sequence>
<dbReference type="PANTHER" id="PTHR30154:SF34">
    <property type="entry name" value="TRANSCRIPTIONAL REGULATOR AZLB"/>
    <property type="match status" value="1"/>
</dbReference>
<organism evidence="5 6">
    <name type="scientific">Acetobacterium wieringae</name>
    <dbReference type="NCBI Taxonomy" id="52694"/>
    <lineage>
        <taxon>Bacteria</taxon>
        <taxon>Bacillati</taxon>
        <taxon>Bacillota</taxon>
        <taxon>Clostridia</taxon>
        <taxon>Eubacteriales</taxon>
        <taxon>Eubacteriaceae</taxon>
        <taxon>Acetobacterium</taxon>
    </lineage>
</organism>
<protein>
    <submittedName>
        <fullName evidence="5">Lrp/AsnC family transcriptional regulator</fullName>
    </submittedName>
</protein>
<dbReference type="Gene3D" id="1.10.10.10">
    <property type="entry name" value="Winged helix-like DNA-binding domain superfamily/Winged helix DNA-binding domain"/>
    <property type="match status" value="1"/>
</dbReference>
<dbReference type="SMART" id="SM00344">
    <property type="entry name" value="HTH_ASNC"/>
    <property type="match status" value="1"/>
</dbReference>
<dbReference type="PANTHER" id="PTHR30154">
    <property type="entry name" value="LEUCINE-RESPONSIVE REGULATORY PROTEIN"/>
    <property type="match status" value="1"/>
</dbReference>
<dbReference type="InterPro" id="IPR036390">
    <property type="entry name" value="WH_DNA-bd_sf"/>
</dbReference>
<dbReference type="PRINTS" id="PR00033">
    <property type="entry name" value="HTHASNC"/>
</dbReference>
<evidence type="ECO:0000313" key="6">
    <source>
        <dbReference type="Proteomes" id="UP001163550"/>
    </source>
</evidence>
<evidence type="ECO:0000313" key="5">
    <source>
        <dbReference type="EMBL" id="UYO63250.1"/>
    </source>
</evidence>
<gene>
    <name evidence="5" type="ORF">LNN31_02060</name>
</gene>